<accession>A0AAN7RSV2</accession>
<dbReference type="Proteomes" id="UP001333110">
    <property type="component" value="Unassembled WGS sequence"/>
</dbReference>
<sequence length="71" mass="8064">MAECIFSKYVDDSTLGRVADTITGRASFQRIGLTGNSEFSKTYRCQPLEWFGNRLVEQQLNASHQVYSHCT</sequence>
<organism evidence="1 2">
    <name type="scientific">Mycteria americana</name>
    <name type="common">Wood stork</name>
    <dbReference type="NCBI Taxonomy" id="33587"/>
    <lineage>
        <taxon>Eukaryota</taxon>
        <taxon>Metazoa</taxon>
        <taxon>Chordata</taxon>
        <taxon>Craniata</taxon>
        <taxon>Vertebrata</taxon>
        <taxon>Euteleostomi</taxon>
        <taxon>Archelosauria</taxon>
        <taxon>Archosauria</taxon>
        <taxon>Dinosauria</taxon>
        <taxon>Saurischia</taxon>
        <taxon>Theropoda</taxon>
        <taxon>Coelurosauria</taxon>
        <taxon>Aves</taxon>
        <taxon>Neognathae</taxon>
        <taxon>Neoaves</taxon>
        <taxon>Aequornithes</taxon>
        <taxon>Ciconiiformes</taxon>
        <taxon>Ciconiidae</taxon>
        <taxon>Mycteria</taxon>
    </lineage>
</organism>
<proteinExistence type="predicted"/>
<dbReference type="EMBL" id="JAUNZN010000007">
    <property type="protein sequence ID" value="KAK4819109.1"/>
    <property type="molecule type" value="Genomic_DNA"/>
</dbReference>
<evidence type="ECO:0000313" key="2">
    <source>
        <dbReference type="Proteomes" id="UP001333110"/>
    </source>
</evidence>
<comment type="caution">
    <text evidence="1">The sequence shown here is derived from an EMBL/GenBank/DDBJ whole genome shotgun (WGS) entry which is preliminary data.</text>
</comment>
<evidence type="ECO:0000313" key="1">
    <source>
        <dbReference type="EMBL" id="KAK4819109.1"/>
    </source>
</evidence>
<dbReference type="AlphaFoldDB" id="A0AAN7RSV2"/>
<protein>
    <submittedName>
        <fullName evidence="1">Uncharacterized protein</fullName>
    </submittedName>
</protein>
<name>A0AAN7RSV2_MYCAM</name>
<keyword evidence="2" id="KW-1185">Reference proteome</keyword>
<gene>
    <name evidence="1" type="ORF">QYF61_025368</name>
</gene>
<reference evidence="1 2" key="1">
    <citation type="journal article" date="2023" name="J. Hered.">
        <title>Chromosome-level genome of the wood stork (Mycteria americana) provides insight into avian chromosome evolution.</title>
        <authorList>
            <person name="Flamio R. Jr."/>
            <person name="Ramstad K.M."/>
        </authorList>
    </citation>
    <scope>NUCLEOTIDE SEQUENCE [LARGE SCALE GENOMIC DNA]</scope>
    <source>
        <strain evidence="1">JAX WOST 10</strain>
    </source>
</reference>